<organism evidence="1 2">
    <name type="scientific">Heyndrickxia coagulans DSM 1 = ATCC 7050</name>
    <dbReference type="NCBI Taxonomy" id="1121088"/>
    <lineage>
        <taxon>Bacteria</taxon>
        <taxon>Bacillati</taxon>
        <taxon>Bacillota</taxon>
        <taxon>Bacilli</taxon>
        <taxon>Bacillales</taxon>
        <taxon>Bacillaceae</taxon>
        <taxon>Heyndrickxia</taxon>
    </lineage>
</organism>
<gene>
    <name evidence="1" type="ORF">SAMN02745208_02847</name>
</gene>
<dbReference type="EMBL" id="FQUB01000085">
    <property type="protein sequence ID" value="SHF88787.1"/>
    <property type="molecule type" value="Genomic_DNA"/>
</dbReference>
<proteinExistence type="predicted"/>
<evidence type="ECO:0000313" key="2">
    <source>
        <dbReference type="Proteomes" id="UP000184029"/>
    </source>
</evidence>
<sequence>MIKAQKEFDVSFCPVFKEQSLLFLHNSDFYIISSIKCVVNTFLSAMPHVKQRHLLIYQDSKSMSTVFVYFYSIFFSLWRESGFSLLPLCFVADFSSAAGHDCQFSCEIKCLDWHHPFQIRFIFSVMVRKEEMNGNVFIICVYFFAIGP</sequence>
<protein>
    <submittedName>
        <fullName evidence="1">Uncharacterized protein</fullName>
    </submittedName>
</protein>
<evidence type="ECO:0000313" key="1">
    <source>
        <dbReference type="EMBL" id="SHF88787.1"/>
    </source>
</evidence>
<dbReference type="Proteomes" id="UP000184029">
    <property type="component" value="Unassembled WGS sequence"/>
</dbReference>
<accession>A0A8B4BYA4</accession>
<name>A0A8B4BYA4_HEYCO</name>
<dbReference type="AlphaFoldDB" id="A0A8B4BYA4"/>
<reference evidence="1 2" key="1">
    <citation type="submission" date="2016-11" db="EMBL/GenBank/DDBJ databases">
        <authorList>
            <person name="Varghese N."/>
            <person name="Submissions S."/>
        </authorList>
    </citation>
    <scope>NUCLEOTIDE SEQUENCE [LARGE SCALE GENOMIC DNA]</scope>
    <source>
        <strain evidence="1 2">DSM 1</strain>
    </source>
</reference>
<comment type="caution">
    <text evidence="1">The sequence shown here is derived from an EMBL/GenBank/DDBJ whole genome shotgun (WGS) entry which is preliminary data.</text>
</comment>